<dbReference type="EMBL" id="SCEB01006616">
    <property type="protein sequence ID" value="RXM92270.1"/>
    <property type="molecule type" value="Genomic_DNA"/>
</dbReference>
<dbReference type="Proteomes" id="UP000289886">
    <property type="component" value="Unassembled WGS sequence"/>
</dbReference>
<protein>
    <submittedName>
        <fullName evidence="1">Uncharacterized protein</fullName>
    </submittedName>
</protein>
<evidence type="ECO:0000313" key="1">
    <source>
        <dbReference type="EMBL" id="RXM92270.1"/>
    </source>
</evidence>
<proteinExistence type="predicted"/>
<dbReference type="AlphaFoldDB" id="A0A444UVR8"/>
<keyword evidence="2" id="KW-1185">Reference proteome</keyword>
<gene>
    <name evidence="1" type="ORF">EOD39_20313</name>
</gene>
<sequence length="32" mass="3617">MQTACSPLYPALRVVEVRTNAFPFCLESGRME</sequence>
<comment type="caution">
    <text evidence="1">The sequence shown here is derived from an EMBL/GenBank/DDBJ whole genome shotgun (WGS) entry which is preliminary data.</text>
</comment>
<accession>A0A444UVR8</accession>
<organism evidence="1 2">
    <name type="scientific">Acipenser ruthenus</name>
    <name type="common">Sterlet sturgeon</name>
    <dbReference type="NCBI Taxonomy" id="7906"/>
    <lineage>
        <taxon>Eukaryota</taxon>
        <taxon>Metazoa</taxon>
        <taxon>Chordata</taxon>
        <taxon>Craniata</taxon>
        <taxon>Vertebrata</taxon>
        <taxon>Euteleostomi</taxon>
        <taxon>Actinopterygii</taxon>
        <taxon>Chondrostei</taxon>
        <taxon>Acipenseriformes</taxon>
        <taxon>Acipenseridae</taxon>
        <taxon>Acipenser</taxon>
    </lineage>
</organism>
<evidence type="ECO:0000313" key="2">
    <source>
        <dbReference type="Proteomes" id="UP000289886"/>
    </source>
</evidence>
<name>A0A444UVR8_ACIRT</name>
<reference evidence="1 2" key="1">
    <citation type="submission" date="2019-01" db="EMBL/GenBank/DDBJ databases">
        <title>Draft Genome and Complete Hox-Cluster Characterization of the Sterlet Sturgeon (Acipenser ruthenus).</title>
        <authorList>
            <person name="Wei Q."/>
        </authorList>
    </citation>
    <scope>NUCLEOTIDE SEQUENCE [LARGE SCALE GENOMIC DNA]</scope>
    <source>
        <strain evidence="1">WHYD16114868_AA</strain>
        <tissue evidence="1">Blood</tissue>
    </source>
</reference>